<dbReference type="Bgee" id="ENSCPOG00000013709">
    <property type="expression patterns" value="Expressed in adrenal gland"/>
</dbReference>
<dbReference type="Ensembl" id="ENSCPOT00000047473.1">
    <property type="protein sequence ID" value="ENSCPOP00000025579.1"/>
    <property type="gene ID" value="ENSCPOG00000013709.4"/>
</dbReference>
<dbReference type="GO" id="GO:0015629">
    <property type="term" value="C:actin cytoskeleton"/>
    <property type="evidence" value="ECO:0007669"/>
    <property type="project" value="Ensembl"/>
</dbReference>
<reference evidence="8" key="1">
    <citation type="journal article" date="2011" name="Nature">
        <title>A high-resolution map of human evolutionary constraint using 29 mammals.</title>
        <authorList>
            <person name="Lindblad-Toh K."/>
            <person name="Garber M."/>
            <person name="Zuk O."/>
            <person name="Lin M.F."/>
            <person name="Parker B.J."/>
            <person name="Washietl S."/>
            <person name="Kheradpour P."/>
            <person name="Ernst J."/>
            <person name="Jordan G."/>
            <person name="Mauceli E."/>
            <person name="Ward L.D."/>
            <person name="Lowe C.B."/>
            <person name="Holloway A.K."/>
            <person name="Clamp M."/>
            <person name="Gnerre S."/>
            <person name="Alfoldi J."/>
            <person name="Beal K."/>
            <person name="Chang J."/>
            <person name="Clawson H."/>
            <person name="Cuff J."/>
            <person name="Di Palma F."/>
            <person name="Fitzgerald S."/>
            <person name="Flicek P."/>
            <person name="Guttman M."/>
            <person name="Hubisz M.J."/>
            <person name="Jaffe D.B."/>
            <person name="Jungreis I."/>
            <person name="Kent W.J."/>
            <person name="Kostka D."/>
            <person name="Lara M."/>
            <person name="Martins A.L."/>
            <person name="Massingham T."/>
            <person name="Moltke I."/>
            <person name="Raney B.J."/>
            <person name="Rasmussen M.D."/>
            <person name="Robinson J."/>
            <person name="Stark A."/>
            <person name="Vilella A.J."/>
            <person name="Wen J."/>
            <person name="Xie X."/>
            <person name="Zody M.C."/>
            <person name="Baldwin J."/>
            <person name="Bloom T."/>
            <person name="Chin C.W."/>
            <person name="Heiman D."/>
            <person name="Nicol R."/>
            <person name="Nusbaum C."/>
            <person name="Young S."/>
            <person name="Wilkinson J."/>
            <person name="Worley K.C."/>
            <person name="Kovar C.L."/>
            <person name="Muzny D.M."/>
            <person name="Gibbs R.A."/>
            <person name="Cree A."/>
            <person name="Dihn H.H."/>
            <person name="Fowler G."/>
            <person name="Jhangiani S."/>
            <person name="Joshi V."/>
            <person name="Lee S."/>
            <person name="Lewis L.R."/>
            <person name="Nazareth L.V."/>
            <person name="Okwuonu G."/>
            <person name="Santibanez J."/>
            <person name="Warren W.C."/>
            <person name="Mardis E.R."/>
            <person name="Weinstock G.M."/>
            <person name="Wilson R.K."/>
            <person name="Delehaunty K."/>
            <person name="Dooling D."/>
            <person name="Fronik C."/>
            <person name="Fulton L."/>
            <person name="Fulton B."/>
            <person name="Graves T."/>
            <person name="Minx P."/>
            <person name="Sodergren E."/>
            <person name="Birney E."/>
            <person name="Margulies E.H."/>
            <person name="Herrero J."/>
            <person name="Green E.D."/>
            <person name="Haussler D."/>
            <person name="Siepel A."/>
            <person name="Goldman N."/>
            <person name="Pollard K.S."/>
            <person name="Pedersen J.S."/>
            <person name="Lander E.S."/>
            <person name="Kellis M."/>
        </authorList>
    </citation>
    <scope>NUCLEOTIDE SEQUENCE [LARGE SCALE GENOMIC DNA]</scope>
    <source>
        <strain evidence="8">2N</strain>
    </source>
</reference>
<keyword evidence="4 6" id="KW-1133">Transmembrane helix</keyword>
<dbReference type="Proteomes" id="UP000005447">
    <property type="component" value="Unassembled WGS sequence"/>
</dbReference>
<evidence type="ECO:0000256" key="1">
    <source>
        <dbReference type="ARBA" id="ARBA00004141"/>
    </source>
</evidence>
<dbReference type="GO" id="GO:0016020">
    <property type="term" value="C:membrane"/>
    <property type="evidence" value="ECO:0007669"/>
    <property type="project" value="UniProtKB-SubCell"/>
</dbReference>
<evidence type="ECO:0000256" key="3">
    <source>
        <dbReference type="ARBA" id="ARBA00022692"/>
    </source>
</evidence>
<feature type="transmembrane region" description="Helical" evidence="6">
    <location>
        <begin position="84"/>
        <end position="103"/>
    </location>
</feature>
<reference evidence="7" key="3">
    <citation type="submission" date="2025-09" db="UniProtKB">
        <authorList>
            <consortium name="Ensembl"/>
        </authorList>
    </citation>
    <scope>IDENTIFICATION</scope>
    <source>
        <strain evidence="7">2N</strain>
    </source>
</reference>
<dbReference type="GeneTree" id="ENSGT01030000234590"/>
<feature type="transmembrane region" description="Helical" evidence="6">
    <location>
        <begin position="115"/>
        <end position="142"/>
    </location>
</feature>
<keyword evidence="3 6" id="KW-0812">Transmembrane</keyword>
<dbReference type="GO" id="GO:0030175">
    <property type="term" value="C:filopodium"/>
    <property type="evidence" value="ECO:0007669"/>
    <property type="project" value="Ensembl"/>
</dbReference>
<dbReference type="STRING" id="10141.ENSCPOP00000025579"/>
<feature type="transmembrane region" description="Helical" evidence="6">
    <location>
        <begin position="40"/>
        <end position="64"/>
    </location>
</feature>
<organism evidence="7 8">
    <name type="scientific">Cavia porcellus</name>
    <name type="common">Guinea pig</name>
    <dbReference type="NCBI Taxonomy" id="10141"/>
    <lineage>
        <taxon>Eukaryota</taxon>
        <taxon>Metazoa</taxon>
        <taxon>Chordata</taxon>
        <taxon>Craniata</taxon>
        <taxon>Vertebrata</taxon>
        <taxon>Euteleostomi</taxon>
        <taxon>Mammalia</taxon>
        <taxon>Eutheria</taxon>
        <taxon>Euarchontoglires</taxon>
        <taxon>Glires</taxon>
        <taxon>Rodentia</taxon>
        <taxon>Hystricomorpha</taxon>
        <taxon>Caviidae</taxon>
        <taxon>Cavia</taxon>
    </lineage>
</organism>
<name>A0A286XJE8_CAVPO</name>
<protein>
    <submittedName>
        <fullName evidence="7">Transmembrane 4 L six family member 19</fullName>
    </submittedName>
</protein>
<dbReference type="InterPro" id="IPR008661">
    <property type="entry name" value="L6_membrane"/>
</dbReference>
<evidence type="ECO:0000256" key="4">
    <source>
        <dbReference type="ARBA" id="ARBA00022989"/>
    </source>
</evidence>
<dbReference type="AlphaFoldDB" id="A0A286XJE8"/>
<keyword evidence="5 6" id="KW-0472">Membrane</keyword>
<gene>
    <name evidence="7" type="primary">TM4SF19</name>
</gene>
<evidence type="ECO:0000256" key="6">
    <source>
        <dbReference type="SAM" id="Phobius"/>
    </source>
</evidence>
<dbReference type="PANTHER" id="PTHR14198:SF22">
    <property type="entry name" value="TRANSMEMBRANE 4 L6 FAMILY MEMBER 19"/>
    <property type="match status" value="1"/>
</dbReference>
<evidence type="ECO:0000313" key="7">
    <source>
        <dbReference type="Ensembl" id="ENSCPOP00000025579.1"/>
    </source>
</evidence>
<comment type="subcellular location">
    <subcellularLocation>
        <location evidence="1">Membrane</location>
        <topology evidence="1">Multi-pass membrane protein</topology>
    </subcellularLocation>
</comment>
<dbReference type="OMA" id="IINGCFG"/>
<evidence type="ECO:0000313" key="8">
    <source>
        <dbReference type="Proteomes" id="UP000005447"/>
    </source>
</evidence>
<evidence type="ECO:0000256" key="2">
    <source>
        <dbReference type="ARBA" id="ARBA00006193"/>
    </source>
</evidence>
<dbReference type="FunCoup" id="A0A286XJE8">
    <property type="interactions" value="19"/>
</dbReference>
<dbReference type="PANTHER" id="PTHR14198">
    <property type="entry name" value="TRANSMEMBRANE 4 L6 FAMILY MEMBER 1-RELATED"/>
    <property type="match status" value="1"/>
</dbReference>
<dbReference type="GO" id="GO:0045672">
    <property type="term" value="P:positive regulation of osteoclast differentiation"/>
    <property type="evidence" value="ECO:0007669"/>
    <property type="project" value="Ensembl"/>
</dbReference>
<dbReference type="VEuPathDB" id="HostDB:ENSCPOG00000013709"/>
<proteinExistence type="inferred from homology"/>
<comment type="similarity">
    <text evidence="2">Belongs to the L6 tetraspanin family.</text>
</comment>
<reference evidence="7" key="2">
    <citation type="submission" date="2025-08" db="UniProtKB">
        <authorList>
            <consortium name="Ensembl"/>
        </authorList>
    </citation>
    <scope>IDENTIFICATION</scope>
    <source>
        <strain evidence="7">2N</strain>
    </source>
</reference>
<dbReference type="GO" id="GO:0042803">
    <property type="term" value="F:protein homodimerization activity"/>
    <property type="evidence" value="ECO:0007669"/>
    <property type="project" value="Ensembl"/>
</dbReference>
<dbReference type="EMBL" id="AAKN02012468">
    <property type="status" value="NOT_ANNOTATED_CDS"/>
    <property type="molecule type" value="Genomic_DNA"/>
</dbReference>
<evidence type="ECO:0000256" key="5">
    <source>
        <dbReference type="ARBA" id="ARBA00023136"/>
    </source>
</evidence>
<dbReference type="Pfam" id="PF05805">
    <property type="entry name" value="L6_membrane"/>
    <property type="match status" value="1"/>
</dbReference>
<keyword evidence="8" id="KW-1185">Reference proteome</keyword>
<accession>A0A286XJE8</accession>
<dbReference type="InParanoid" id="A0A286XJE8"/>
<sequence length="232" mass="25286">MCWEHFSRLLPRCLCSLHPLACRMLVSPRLLGCSRTCSRVLGLSLGAAALFAAGANAALLFPNWDVTYLLRGLIGRHALLGSGFWGAGLMVLMAATLISMMGWRGCCFGKSAPCCSILTALLASGLAFLGSLICFITSGVALRDGPLCMFDISSFNQTKAWKYGYPFKDLRHINYLYDHSLWSSVCLEPSKAVVWHVSFFSVLLCVSALQLLLVAIHSINSLFGLFCSLCEE</sequence>
<feature type="transmembrane region" description="Helical" evidence="6">
    <location>
        <begin position="193"/>
        <end position="216"/>
    </location>
</feature>